<name>A0A8T2PZ52_CERRI</name>
<dbReference type="EMBL" id="CM035444">
    <property type="protein sequence ID" value="KAH7276531.1"/>
    <property type="molecule type" value="Genomic_DNA"/>
</dbReference>
<dbReference type="GO" id="GO:0015297">
    <property type="term" value="F:antiporter activity"/>
    <property type="evidence" value="ECO:0007669"/>
    <property type="project" value="InterPro"/>
</dbReference>
<comment type="caution">
    <text evidence="3">The sequence shown here is derived from an EMBL/GenBank/DDBJ whole genome shotgun (WGS) entry which is preliminary data.</text>
</comment>
<dbReference type="Proteomes" id="UP000825935">
    <property type="component" value="Chromosome 39"/>
</dbReference>
<evidence type="ECO:0000256" key="1">
    <source>
        <dbReference type="ARBA" id="ARBA00010199"/>
    </source>
</evidence>
<feature type="transmembrane region" description="Helical" evidence="2">
    <location>
        <begin position="268"/>
        <end position="285"/>
    </location>
</feature>
<keyword evidence="4" id="KW-1185">Reference proteome</keyword>
<feature type="transmembrane region" description="Helical" evidence="2">
    <location>
        <begin position="125"/>
        <end position="144"/>
    </location>
</feature>
<evidence type="ECO:0000256" key="2">
    <source>
        <dbReference type="SAM" id="Phobius"/>
    </source>
</evidence>
<keyword evidence="2" id="KW-0812">Transmembrane</keyword>
<keyword evidence="2" id="KW-1133">Transmembrane helix</keyword>
<evidence type="ECO:0000313" key="3">
    <source>
        <dbReference type="EMBL" id="KAH7276531.1"/>
    </source>
</evidence>
<dbReference type="GO" id="GO:0042910">
    <property type="term" value="F:xenobiotic transmembrane transporter activity"/>
    <property type="evidence" value="ECO:0007669"/>
    <property type="project" value="InterPro"/>
</dbReference>
<keyword evidence="2" id="KW-0472">Membrane</keyword>
<feature type="transmembrane region" description="Helical" evidence="2">
    <location>
        <begin position="58"/>
        <end position="77"/>
    </location>
</feature>
<dbReference type="OrthoDB" id="2126698at2759"/>
<dbReference type="GO" id="GO:0016020">
    <property type="term" value="C:membrane"/>
    <property type="evidence" value="ECO:0007669"/>
    <property type="project" value="InterPro"/>
</dbReference>
<organism evidence="3 4">
    <name type="scientific">Ceratopteris richardii</name>
    <name type="common">Triangle waterfern</name>
    <dbReference type="NCBI Taxonomy" id="49495"/>
    <lineage>
        <taxon>Eukaryota</taxon>
        <taxon>Viridiplantae</taxon>
        <taxon>Streptophyta</taxon>
        <taxon>Embryophyta</taxon>
        <taxon>Tracheophyta</taxon>
        <taxon>Polypodiopsida</taxon>
        <taxon>Polypodiidae</taxon>
        <taxon>Polypodiales</taxon>
        <taxon>Pteridineae</taxon>
        <taxon>Pteridaceae</taxon>
        <taxon>Parkerioideae</taxon>
        <taxon>Ceratopteris</taxon>
    </lineage>
</organism>
<proteinExistence type="inferred from homology"/>
<reference evidence="3" key="1">
    <citation type="submission" date="2021-08" db="EMBL/GenBank/DDBJ databases">
        <title>WGS assembly of Ceratopteris richardii.</title>
        <authorList>
            <person name="Marchant D.B."/>
            <person name="Chen G."/>
            <person name="Jenkins J."/>
            <person name="Shu S."/>
            <person name="Leebens-Mack J."/>
            <person name="Grimwood J."/>
            <person name="Schmutz J."/>
            <person name="Soltis P."/>
            <person name="Soltis D."/>
            <person name="Chen Z.-H."/>
        </authorList>
    </citation>
    <scope>NUCLEOTIDE SEQUENCE</scope>
    <source>
        <strain evidence="3">Whitten #5841</strain>
        <tissue evidence="3">Leaf</tissue>
    </source>
</reference>
<protein>
    <submittedName>
        <fullName evidence="3">Uncharacterized protein</fullName>
    </submittedName>
</protein>
<dbReference type="InterPro" id="IPR002528">
    <property type="entry name" value="MATE_fam"/>
</dbReference>
<dbReference type="PANTHER" id="PTHR11206">
    <property type="entry name" value="MULTIDRUG RESISTANCE PROTEIN"/>
    <property type="match status" value="1"/>
</dbReference>
<evidence type="ECO:0000313" key="4">
    <source>
        <dbReference type="Proteomes" id="UP000825935"/>
    </source>
</evidence>
<gene>
    <name evidence="3" type="ORF">KP509_39G010800</name>
</gene>
<dbReference type="AlphaFoldDB" id="A0A8T2PZ52"/>
<dbReference type="Pfam" id="PF01554">
    <property type="entry name" value="MatE"/>
    <property type="match status" value="1"/>
</dbReference>
<feature type="transmembrane region" description="Helical" evidence="2">
    <location>
        <begin position="186"/>
        <end position="205"/>
    </location>
</feature>
<comment type="similarity">
    <text evidence="1">Belongs to the multi antimicrobial extrusion (MATE) (TC 2.A.66.1) family.</text>
</comment>
<dbReference type="OMA" id="LIWANAG"/>
<feature type="transmembrane region" description="Helical" evidence="2">
    <location>
        <begin position="305"/>
        <end position="323"/>
    </location>
</feature>
<accession>A0A8T2PZ52</accession>
<feature type="transmembrane region" description="Helical" evidence="2">
    <location>
        <begin position="89"/>
        <end position="113"/>
    </location>
</feature>
<sequence>MFVSYREANSPRQEVFGDGVLECTVVLLFPDDEAVCRTFLGWFNWAEARLQCASAGPLIIGNLLSFCLNLISITFVGHVGELELSGASIANSFAVVTGFSIVFGMGSSLDTLCGQAYGAKQYRKMGIYVQRAILVLNRILVVLGQDAAIASKAGQYAVWLIPTLFGNATSQLFNKLLQTQSLVTPLLLISLSVLVCYAPICWILVFKSGMGFTGVALANSISYRIDVALLALYVRFSPKCAQNRVPLSMEALQDLIPAGQVYSNEKEVIVAVAGLMPLLSLSTSFDGLQEVFSGVARGAVINLGSFYIAGLPVGCILALLLHMGKISVHPSRLTISHTTEIRQVLTGIYGFAPRTLVTLPGLSGSLNSYIMIVPTSFG</sequence>